<gene>
    <name evidence="1" type="ORF">BSZ18_22795</name>
</gene>
<proteinExistence type="predicted"/>
<dbReference type="AlphaFoldDB" id="A0A1X3DXQ2"/>
<evidence type="ECO:0000313" key="2">
    <source>
        <dbReference type="Proteomes" id="UP000193553"/>
    </source>
</evidence>
<reference evidence="1 2" key="1">
    <citation type="submission" date="2017-03" db="EMBL/GenBank/DDBJ databases">
        <title>Whole genome sequences of fourteen strains of Bradyrhizobium canariense and one strain of Bradyrhizobium japonicum isolated from Lupinus (Papilionoideae: Genisteae) species in Algeria.</title>
        <authorList>
            <person name="Crovadore J."/>
            <person name="Chekireb D."/>
            <person name="Brachmann A."/>
            <person name="Chablais R."/>
            <person name="Cochard B."/>
            <person name="Lefort F."/>
        </authorList>
    </citation>
    <scope>NUCLEOTIDE SEQUENCE [LARGE SCALE GENOMIC DNA]</scope>
    <source>
        <strain evidence="1 2">UBMA195</strain>
    </source>
</reference>
<dbReference type="EMBL" id="NAFI01000179">
    <property type="protein sequence ID" value="OSJ06450.1"/>
    <property type="molecule type" value="Genomic_DNA"/>
</dbReference>
<organism evidence="1 2">
    <name type="scientific">Bradyrhizobium canariense</name>
    <dbReference type="NCBI Taxonomy" id="255045"/>
    <lineage>
        <taxon>Bacteria</taxon>
        <taxon>Pseudomonadati</taxon>
        <taxon>Pseudomonadota</taxon>
        <taxon>Alphaproteobacteria</taxon>
        <taxon>Hyphomicrobiales</taxon>
        <taxon>Nitrobacteraceae</taxon>
        <taxon>Bradyrhizobium</taxon>
    </lineage>
</organism>
<sequence length="87" mass="9958">MILLDNDVRSDLFPGLRFGVLEAFDGDTPMTELENRLERFETLTAECELIARLATDSTKREFYLKLSERYRQLAVDMRQAIASQAAA</sequence>
<comment type="caution">
    <text evidence="1">The sequence shown here is derived from an EMBL/GenBank/DDBJ whole genome shotgun (WGS) entry which is preliminary data.</text>
</comment>
<accession>A0A1X3DXQ2</accession>
<name>A0A1X3DXQ2_9BRAD</name>
<protein>
    <submittedName>
        <fullName evidence="1">Uncharacterized protein</fullName>
    </submittedName>
</protein>
<evidence type="ECO:0000313" key="1">
    <source>
        <dbReference type="EMBL" id="OSJ06450.1"/>
    </source>
</evidence>
<dbReference type="Proteomes" id="UP000193553">
    <property type="component" value="Unassembled WGS sequence"/>
</dbReference>